<evidence type="ECO:0000313" key="6">
    <source>
        <dbReference type="Proteomes" id="UP000593765"/>
    </source>
</evidence>
<keyword evidence="6" id="KW-1185">Reference proteome</keyword>
<dbReference type="PANTHER" id="PTHR36307">
    <property type="entry name" value="FLAGELLA BASAL BODY P-RING FORMATION PROTEIN FLGA"/>
    <property type="match status" value="1"/>
</dbReference>
<dbReference type="NCBIfam" id="TIGR03170">
    <property type="entry name" value="flgA_cterm"/>
    <property type="match status" value="1"/>
</dbReference>
<dbReference type="CDD" id="cd11614">
    <property type="entry name" value="SAF_CpaB_FlgA_like"/>
    <property type="match status" value="1"/>
</dbReference>
<evidence type="ECO:0000313" key="5">
    <source>
        <dbReference type="EMBL" id="QOV91531.1"/>
    </source>
</evidence>
<proteinExistence type="predicted"/>
<dbReference type="SMART" id="SM00858">
    <property type="entry name" value="SAF"/>
    <property type="match status" value="1"/>
</dbReference>
<dbReference type="InterPro" id="IPR017585">
    <property type="entry name" value="SAF_FlgA"/>
</dbReference>
<organism evidence="5 6">
    <name type="scientific">Humisphaera borealis</name>
    <dbReference type="NCBI Taxonomy" id="2807512"/>
    <lineage>
        <taxon>Bacteria</taxon>
        <taxon>Pseudomonadati</taxon>
        <taxon>Planctomycetota</taxon>
        <taxon>Phycisphaerae</taxon>
        <taxon>Tepidisphaerales</taxon>
        <taxon>Tepidisphaeraceae</taxon>
        <taxon>Humisphaera</taxon>
    </lineage>
</organism>
<evidence type="ECO:0000256" key="2">
    <source>
        <dbReference type="ARBA" id="ARBA00022729"/>
    </source>
</evidence>
<dbReference type="InterPro" id="IPR013974">
    <property type="entry name" value="SAF"/>
</dbReference>
<dbReference type="AlphaFoldDB" id="A0A7M2X3E1"/>
<gene>
    <name evidence="5" type="primary">flgA</name>
    <name evidence="5" type="ORF">IPV69_09300</name>
</gene>
<dbReference type="Proteomes" id="UP000593765">
    <property type="component" value="Chromosome"/>
</dbReference>
<sequence length="414" mass="44931">MYYGNGRPLTKKQLVRLSLGLTILAWATQTLFAQWGYGAEVATNTPIEISGQPAASPAMPAERFISPRPFLADGGTLELRAEATTFGPEVRLKQVARWSNRDAAFFEQSGELVIARLDARGPYRVIEIEHIRKALADAGVNIGLVKFAGPMSCSVNRSDAKPDTDGALAKWIDASEQKVVITDRDPVVTAASTKAGSADVTGSEPSSVRTLREIVVQDLSARLNVPVDQLQVVFNPKDERLLNLCEPQFKFNLEPQRVRNLGEVSWTVTMAAGDKSQRAILAANARAWQTAAVVTRPISARAPISAADVQEQRTLVDRLSEEPLVRSDQAIGQQAARDLKPGMVLTGRMLESVPMAKHGQLVTVTSTHGAVRLKTVVRAMETGSKGQRIRVKNDTTNEQFDVILTGPQEASMGT</sequence>
<evidence type="ECO:0000259" key="4">
    <source>
        <dbReference type="SMART" id="SM00858"/>
    </source>
</evidence>
<keyword evidence="3" id="KW-0574">Periplasm</keyword>
<keyword evidence="2" id="KW-0732">Signal</keyword>
<dbReference type="GO" id="GO:0044780">
    <property type="term" value="P:bacterial-type flagellum assembly"/>
    <property type="evidence" value="ECO:0007669"/>
    <property type="project" value="InterPro"/>
</dbReference>
<protein>
    <submittedName>
        <fullName evidence="5">Flagellar basal body P-ring formation protein FlgA</fullName>
    </submittedName>
</protein>
<dbReference type="EMBL" id="CP063458">
    <property type="protein sequence ID" value="QOV91531.1"/>
    <property type="molecule type" value="Genomic_DNA"/>
</dbReference>
<evidence type="ECO:0000256" key="1">
    <source>
        <dbReference type="ARBA" id="ARBA00004418"/>
    </source>
</evidence>
<keyword evidence="5" id="KW-0969">Cilium</keyword>
<dbReference type="InterPro" id="IPR039246">
    <property type="entry name" value="Flagellar_FlgA"/>
</dbReference>
<name>A0A7M2X3E1_9BACT</name>
<dbReference type="Pfam" id="PF13144">
    <property type="entry name" value="ChapFlgA"/>
    <property type="match status" value="1"/>
</dbReference>
<keyword evidence="5" id="KW-0966">Cell projection</keyword>
<evidence type="ECO:0000256" key="3">
    <source>
        <dbReference type="ARBA" id="ARBA00022764"/>
    </source>
</evidence>
<dbReference type="RefSeq" id="WP_206294829.1">
    <property type="nucleotide sequence ID" value="NZ_CP063458.1"/>
</dbReference>
<dbReference type="GO" id="GO:0042597">
    <property type="term" value="C:periplasmic space"/>
    <property type="evidence" value="ECO:0007669"/>
    <property type="project" value="UniProtKB-SubCell"/>
</dbReference>
<feature type="domain" description="SAF" evidence="4">
    <location>
        <begin position="289"/>
        <end position="351"/>
    </location>
</feature>
<accession>A0A7M2X3E1</accession>
<dbReference type="KEGG" id="hbs:IPV69_09300"/>
<reference evidence="5 6" key="1">
    <citation type="submission" date="2020-10" db="EMBL/GenBank/DDBJ databases">
        <title>Wide distribution of Phycisphaera-like planctomycetes from WD2101 soil group in peatlands and genome analysis of the first cultivated representative.</title>
        <authorList>
            <person name="Dedysh S.N."/>
            <person name="Beletsky A.V."/>
            <person name="Ivanova A."/>
            <person name="Kulichevskaya I.S."/>
            <person name="Suzina N.E."/>
            <person name="Philippov D.A."/>
            <person name="Rakitin A.L."/>
            <person name="Mardanov A.V."/>
            <person name="Ravin N.V."/>
        </authorList>
    </citation>
    <scope>NUCLEOTIDE SEQUENCE [LARGE SCALE GENOMIC DNA]</scope>
    <source>
        <strain evidence="5 6">M1803</strain>
    </source>
</reference>
<dbReference type="Gene3D" id="3.90.1210.10">
    <property type="entry name" value="Antifreeze-like/N-acetylneuraminic acid synthase C-terminal domain"/>
    <property type="match status" value="1"/>
</dbReference>
<dbReference type="Gene3D" id="2.30.30.760">
    <property type="match status" value="1"/>
</dbReference>
<keyword evidence="5" id="KW-0282">Flagellum</keyword>
<comment type="subcellular location">
    <subcellularLocation>
        <location evidence="1">Periplasm</location>
    </subcellularLocation>
</comment>
<dbReference type="PANTHER" id="PTHR36307:SF1">
    <property type="entry name" value="FLAGELLA BASAL BODY P-RING FORMATION PROTEIN FLGA"/>
    <property type="match status" value="1"/>
</dbReference>